<feature type="domain" description="Metallo-beta-lactamase" evidence="1">
    <location>
        <begin position="23"/>
        <end position="229"/>
    </location>
</feature>
<accession>A0A2M7D7I3</accession>
<feature type="non-terminal residue" evidence="2">
    <location>
        <position position="1"/>
    </location>
</feature>
<evidence type="ECO:0000313" key="2">
    <source>
        <dbReference type="EMBL" id="PIV42232.1"/>
    </source>
</evidence>
<dbReference type="Gene3D" id="3.60.15.10">
    <property type="entry name" value="Ribonuclease Z/Hydroxyacylglutathione hydrolase-like"/>
    <property type="match status" value="1"/>
</dbReference>
<dbReference type="InterPro" id="IPR036866">
    <property type="entry name" value="RibonucZ/Hydroxyglut_hydro"/>
</dbReference>
<dbReference type="PANTHER" id="PTHR30619">
    <property type="entry name" value="DNA INTERNALIZATION/COMPETENCE PROTEIN COMEC/REC2"/>
    <property type="match status" value="1"/>
</dbReference>
<dbReference type="AlphaFoldDB" id="A0A2M7D7I3"/>
<proteinExistence type="predicted"/>
<dbReference type="SUPFAM" id="SSF56281">
    <property type="entry name" value="Metallo-hydrolase/oxidoreductase"/>
    <property type="match status" value="1"/>
</dbReference>
<dbReference type="SMART" id="SM00849">
    <property type="entry name" value="Lactamase_B"/>
    <property type="match status" value="1"/>
</dbReference>
<dbReference type="EMBL" id="PEUA01000054">
    <property type="protein sequence ID" value="PIV42232.1"/>
    <property type="molecule type" value="Genomic_DNA"/>
</dbReference>
<keyword evidence="2" id="KW-0378">Hydrolase</keyword>
<reference evidence="3" key="1">
    <citation type="submission" date="2017-09" db="EMBL/GenBank/DDBJ databases">
        <title>Depth-based differentiation of microbial function through sediment-hosted aquifers and enrichment of novel symbionts in the deep terrestrial subsurface.</title>
        <authorList>
            <person name="Probst A.J."/>
            <person name="Ladd B."/>
            <person name="Jarett J.K."/>
            <person name="Geller-Mcgrath D.E."/>
            <person name="Sieber C.M.K."/>
            <person name="Emerson J.B."/>
            <person name="Anantharaman K."/>
            <person name="Thomas B.C."/>
            <person name="Malmstrom R."/>
            <person name="Stieglmeier M."/>
            <person name="Klingl A."/>
            <person name="Woyke T."/>
            <person name="Ryan C.M."/>
            <person name="Banfield J.F."/>
        </authorList>
    </citation>
    <scope>NUCLEOTIDE SEQUENCE [LARGE SCALE GENOMIC DNA]</scope>
</reference>
<gene>
    <name evidence="2" type="ORF">COS26_02495</name>
</gene>
<dbReference type="Pfam" id="PF00753">
    <property type="entry name" value="Lactamase_B"/>
    <property type="match status" value="1"/>
</dbReference>
<sequence length="273" mass="30522">VFLAVYDLSRRNFLEVDFFDVGQGDATFIQTPEGHQILIDGGPDSAILEKLGGSLPLGDRTLDLIILTHPENDHLLGLIEVLKNYEIGNILWTGIVRDTENYKEWERLIKKEQKEEKANIFIAKAGQKIYLSERNPDQYVEVLYPFESLEGKSFKDSNNTSIVNKLIFGENSFLFPGDIYKSAEKEILEKGIDVDSDVLKISHHGSKTSSAEEFIAKVSPEVAVISAGKDNKYGHPSPETLEALEKYGINILRTDINGDIKIISNGQNLTINP</sequence>
<dbReference type="GO" id="GO:0016787">
    <property type="term" value="F:hydrolase activity"/>
    <property type="evidence" value="ECO:0007669"/>
    <property type="project" value="UniProtKB-KW"/>
</dbReference>
<dbReference type="InterPro" id="IPR001279">
    <property type="entry name" value="Metallo-B-lactamas"/>
</dbReference>
<dbReference type="InterPro" id="IPR035681">
    <property type="entry name" value="ComA-like_MBL"/>
</dbReference>
<dbReference type="Proteomes" id="UP000230304">
    <property type="component" value="Unassembled WGS sequence"/>
</dbReference>
<organism evidence="2 3">
    <name type="scientific">Candidatus Nealsonbacteria bacterium CG02_land_8_20_14_3_00_40_11</name>
    <dbReference type="NCBI Taxonomy" id="1974700"/>
    <lineage>
        <taxon>Bacteria</taxon>
        <taxon>Candidatus Nealsoniibacteriota</taxon>
    </lineage>
</organism>
<dbReference type="InterPro" id="IPR052159">
    <property type="entry name" value="Competence_DNA_uptake"/>
</dbReference>
<dbReference type="PANTHER" id="PTHR30619:SF1">
    <property type="entry name" value="RECOMBINATION PROTEIN 2"/>
    <property type="match status" value="1"/>
</dbReference>
<evidence type="ECO:0000313" key="3">
    <source>
        <dbReference type="Proteomes" id="UP000230304"/>
    </source>
</evidence>
<protein>
    <submittedName>
        <fullName evidence="2">MBL fold metallo-hydrolase</fullName>
    </submittedName>
</protein>
<evidence type="ECO:0000259" key="1">
    <source>
        <dbReference type="SMART" id="SM00849"/>
    </source>
</evidence>
<comment type="caution">
    <text evidence="2">The sequence shown here is derived from an EMBL/GenBank/DDBJ whole genome shotgun (WGS) entry which is preliminary data.</text>
</comment>
<dbReference type="CDD" id="cd07731">
    <property type="entry name" value="ComA-like_MBL-fold"/>
    <property type="match status" value="1"/>
</dbReference>
<name>A0A2M7D7I3_9BACT</name>